<sequence length="98" mass="10110">MNNNLKVQKLFLRLSYIGMEIGDVQNSHAELQQHVQVVADTHDVVSDGGVVGDVDVMAPGGSQDHFGGVMSILGSGAARVGDPNEGGLVLDPNSNVGG</sequence>
<reference evidence="1 2" key="1">
    <citation type="journal article" date="2024" name="G3 (Bethesda)">
        <title>Genome assembly of Hibiscus sabdariffa L. provides insights into metabolisms of medicinal natural products.</title>
        <authorList>
            <person name="Kim T."/>
        </authorList>
    </citation>
    <scope>NUCLEOTIDE SEQUENCE [LARGE SCALE GENOMIC DNA]</scope>
    <source>
        <strain evidence="1">TK-2024</strain>
        <tissue evidence="1">Old leaves</tissue>
    </source>
</reference>
<evidence type="ECO:0000313" key="1">
    <source>
        <dbReference type="EMBL" id="KAK8481191.1"/>
    </source>
</evidence>
<comment type="caution">
    <text evidence="1">The sequence shown here is derived from an EMBL/GenBank/DDBJ whole genome shotgun (WGS) entry which is preliminary data.</text>
</comment>
<proteinExistence type="predicted"/>
<keyword evidence="2" id="KW-1185">Reference proteome</keyword>
<protein>
    <submittedName>
        <fullName evidence="1">Uncharacterized protein</fullName>
    </submittedName>
</protein>
<evidence type="ECO:0000313" key="2">
    <source>
        <dbReference type="Proteomes" id="UP001396334"/>
    </source>
</evidence>
<dbReference type="EMBL" id="JBBPBN010000940">
    <property type="protein sequence ID" value="KAK8481191.1"/>
    <property type="molecule type" value="Genomic_DNA"/>
</dbReference>
<dbReference type="Proteomes" id="UP001396334">
    <property type="component" value="Unassembled WGS sequence"/>
</dbReference>
<name>A0ABR1ZKS6_9ROSI</name>
<gene>
    <name evidence="1" type="ORF">V6N11_030610</name>
</gene>
<accession>A0ABR1ZKS6</accession>
<organism evidence="1 2">
    <name type="scientific">Hibiscus sabdariffa</name>
    <name type="common">roselle</name>
    <dbReference type="NCBI Taxonomy" id="183260"/>
    <lineage>
        <taxon>Eukaryota</taxon>
        <taxon>Viridiplantae</taxon>
        <taxon>Streptophyta</taxon>
        <taxon>Embryophyta</taxon>
        <taxon>Tracheophyta</taxon>
        <taxon>Spermatophyta</taxon>
        <taxon>Magnoliopsida</taxon>
        <taxon>eudicotyledons</taxon>
        <taxon>Gunneridae</taxon>
        <taxon>Pentapetalae</taxon>
        <taxon>rosids</taxon>
        <taxon>malvids</taxon>
        <taxon>Malvales</taxon>
        <taxon>Malvaceae</taxon>
        <taxon>Malvoideae</taxon>
        <taxon>Hibiscus</taxon>
    </lineage>
</organism>